<dbReference type="NCBIfam" id="TIGR00069">
    <property type="entry name" value="hisD"/>
    <property type="match status" value="1"/>
</dbReference>
<dbReference type="PRINTS" id="PR00083">
    <property type="entry name" value="HOLDHDRGNASE"/>
</dbReference>
<feature type="active site" description="Proton acceptor" evidence="8 10">
    <location>
        <position position="324"/>
    </location>
</feature>
<keyword evidence="8" id="KW-0028">Amino-acid biosynthesis</keyword>
<comment type="function">
    <text evidence="1 8">Catalyzes the sequential NAD-dependent oxidations of L-histidinol to L-histidinaldehyde and then to L-histidine.</text>
</comment>
<dbReference type="GO" id="GO:0051287">
    <property type="term" value="F:NAD binding"/>
    <property type="evidence" value="ECO:0007669"/>
    <property type="project" value="InterPro"/>
</dbReference>
<feature type="binding site" evidence="8 13">
    <location>
        <position position="357"/>
    </location>
    <ligand>
        <name>Zn(2+)</name>
        <dbReference type="ChEBI" id="CHEBI:29105"/>
    </ligand>
</feature>
<evidence type="ECO:0000256" key="13">
    <source>
        <dbReference type="PIRSR" id="PIRSR000099-4"/>
    </source>
</evidence>
<dbReference type="FunFam" id="3.40.50.1980:FF:000001">
    <property type="entry name" value="Histidinol dehydrogenase"/>
    <property type="match status" value="1"/>
</dbReference>
<dbReference type="GO" id="GO:0000105">
    <property type="term" value="P:L-histidine biosynthetic process"/>
    <property type="evidence" value="ECO:0007669"/>
    <property type="project" value="UniProtKB-UniRule"/>
</dbReference>
<feature type="binding site" evidence="8 12">
    <location>
        <position position="416"/>
    </location>
    <ligand>
        <name>substrate</name>
    </ligand>
</feature>
<evidence type="ECO:0000256" key="2">
    <source>
        <dbReference type="ARBA" id="ARBA00004940"/>
    </source>
</evidence>
<evidence type="ECO:0000256" key="7">
    <source>
        <dbReference type="ARBA" id="ARBA00023002"/>
    </source>
</evidence>
<feature type="binding site" evidence="8 12">
    <location>
        <position position="324"/>
    </location>
    <ligand>
        <name>substrate</name>
    </ligand>
</feature>
<feature type="binding site" evidence="8 11">
    <location>
        <position position="125"/>
    </location>
    <ligand>
        <name>NAD(+)</name>
        <dbReference type="ChEBI" id="CHEBI:57540"/>
    </ligand>
</feature>
<feature type="binding site" evidence="8 12">
    <location>
        <position position="255"/>
    </location>
    <ligand>
        <name>substrate</name>
    </ligand>
</feature>
<comment type="catalytic activity">
    <reaction evidence="8">
        <text>L-histidinol + 2 NAD(+) + H2O = L-histidine + 2 NADH + 3 H(+)</text>
        <dbReference type="Rhea" id="RHEA:20641"/>
        <dbReference type="ChEBI" id="CHEBI:15377"/>
        <dbReference type="ChEBI" id="CHEBI:15378"/>
        <dbReference type="ChEBI" id="CHEBI:57540"/>
        <dbReference type="ChEBI" id="CHEBI:57595"/>
        <dbReference type="ChEBI" id="CHEBI:57699"/>
        <dbReference type="ChEBI" id="CHEBI:57945"/>
        <dbReference type="EC" id="1.1.1.23"/>
    </reaction>
</comment>
<dbReference type="AlphaFoldDB" id="A0A943Z706"/>
<feature type="active site" description="Proton acceptor" evidence="8 10">
    <location>
        <position position="323"/>
    </location>
</feature>
<feature type="binding site" evidence="8 12">
    <location>
        <position position="411"/>
    </location>
    <ligand>
        <name>substrate</name>
    </ligand>
</feature>
<accession>A0A943Z706</accession>
<dbReference type="Gene3D" id="1.20.5.1300">
    <property type="match status" value="1"/>
</dbReference>
<comment type="caution">
    <text evidence="15">The sequence shown here is derived from an EMBL/GenBank/DDBJ whole genome shotgun (WGS) entry which is preliminary data.</text>
</comment>
<dbReference type="PIRSF" id="PIRSF000099">
    <property type="entry name" value="Histidinol_dh"/>
    <property type="match status" value="1"/>
</dbReference>
<dbReference type="SUPFAM" id="SSF53720">
    <property type="entry name" value="ALDH-like"/>
    <property type="match status" value="1"/>
</dbReference>
<keyword evidence="5 8" id="KW-0479">Metal-binding</keyword>
<evidence type="ECO:0000256" key="3">
    <source>
        <dbReference type="ARBA" id="ARBA00010178"/>
    </source>
</evidence>
<dbReference type="GO" id="GO:0008270">
    <property type="term" value="F:zinc ion binding"/>
    <property type="evidence" value="ECO:0007669"/>
    <property type="project" value="UniProtKB-UniRule"/>
</dbReference>
<feature type="binding site" evidence="8 13">
    <location>
        <position position="255"/>
    </location>
    <ligand>
        <name>Zn(2+)</name>
        <dbReference type="ChEBI" id="CHEBI:29105"/>
    </ligand>
</feature>
<dbReference type="InterPro" id="IPR012131">
    <property type="entry name" value="Hstdl_DH"/>
</dbReference>
<dbReference type="Pfam" id="PF00815">
    <property type="entry name" value="Histidinol_dh"/>
    <property type="match status" value="1"/>
</dbReference>
<keyword evidence="6 8" id="KW-0862">Zinc</keyword>
<name>A0A943Z706_9ACTN</name>
<dbReference type="EC" id="1.1.1.23" evidence="8"/>
<dbReference type="PANTHER" id="PTHR21256:SF2">
    <property type="entry name" value="HISTIDINE BIOSYNTHESIS TRIFUNCTIONAL PROTEIN"/>
    <property type="match status" value="1"/>
</dbReference>
<dbReference type="CDD" id="cd06572">
    <property type="entry name" value="Histidinol_dh"/>
    <property type="match status" value="1"/>
</dbReference>
<evidence type="ECO:0000256" key="12">
    <source>
        <dbReference type="PIRSR" id="PIRSR000099-3"/>
    </source>
</evidence>
<evidence type="ECO:0000256" key="11">
    <source>
        <dbReference type="PIRSR" id="PIRSR000099-2"/>
    </source>
</evidence>
<comment type="similarity">
    <text evidence="3 8 9 14">Belongs to the histidinol dehydrogenase family.</text>
</comment>
<keyword evidence="7 8" id="KW-0560">Oxidoreductase</keyword>
<organism evidence="15 16">
    <name type="scientific">Slackia piriformis</name>
    <dbReference type="NCBI Taxonomy" id="626934"/>
    <lineage>
        <taxon>Bacteria</taxon>
        <taxon>Bacillati</taxon>
        <taxon>Actinomycetota</taxon>
        <taxon>Coriobacteriia</taxon>
        <taxon>Eggerthellales</taxon>
        <taxon>Eggerthellaceae</taxon>
        <taxon>Slackia</taxon>
    </lineage>
</organism>
<dbReference type="GO" id="GO:0005829">
    <property type="term" value="C:cytosol"/>
    <property type="evidence" value="ECO:0007669"/>
    <property type="project" value="TreeGrafter"/>
</dbReference>
<evidence type="ECO:0000313" key="15">
    <source>
        <dbReference type="EMBL" id="MBS6940099.1"/>
    </source>
</evidence>
<feature type="binding site" evidence="8 12">
    <location>
        <position position="357"/>
    </location>
    <ligand>
        <name>substrate</name>
    </ligand>
</feature>
<evidence type="ECO:0000256" key="10">
    <source>
        <dbReference type="PIRSR" id="PIRSR000099-1"/>
    </source>
</evidence>
<evidence type="ECO:0000256" key="6">
    <source>
        <dbReference type="ARBA" id="ARBA00022833"/>
    </source>
</evidence>
<sequence>MKTIRLAKGARLSADALPRQGVLPASVMEAAEKIVGEVKERKDAALREFCLKFDGVEPASFAVDPSEMDRAVERVDPAFLSALEKAASQIRDFHAREVSQSWFTTRDDGTILGVKVTPVCSAGIYVPGGRAQYPSTVLMNAIPAKVAGVKRVVMATPPQRGGIISPYTLAAAKIAGVDEIYAVGGAQAIAALAYGTESIPRVAKITGPGNAYVAAAKRIVSGDAGIDMVAGPSEVCVLVDGTADATVVAADLMAQAEHDPLAACYLVTCDEAFAVRVQERIEALVSCSPRAAITKESLDSQGVVVAACDMAAAIDAVNTIAPEHLELHCRDAMALLGSIENAGAIFVGPWSSEPLGDYVAGPNHTLPTGGTAAFSNPLSVGDFVKRSSVVCYTPAGLAADGPAAQTLAQAEGLWAHALSVGLRRTLMESGLERLDGVDLGDIGRIAWPDDLRAPRERA</sequence>
<evidence type="ECO:0000256" key="5">
    <source>
        <dbReference type="ARBA" id="ARBA00022723"/>
    </source>
</evidence>
<dbReference type="HAMAP" id="MF_01024">
    <property type="entry name" value="HisD"/>
    <property type="match status" value="1"/>
</dbReference>
<evidence type="ECO:0000256" key="1">
    <source>
        <dbReference type="ARBA" id="ARBA00003850"/>
    </source>
</evidence>
<comment type="cofactor">
    <cofactor evidence="8 13">
        <name>Zn(2+)</name>
        <dbReference type="ChEBI" id="CHEBI:29105"/>
    </cofactor>
    <text evidence="8 13">Binds 1 zinc ion per subunit.</text>
</comment>
<dbReference type="EMBL" id="JAGZSV010000010">
    <property type="protein sequence ID" value="MBS6940099.1"/>
    <property type="molecule type" value="Genomic_DNA"/>
</dbReference>
<gene>
    <name evidence="8 15" type="primary">hisD</name>
    <name evidence="15" type="ORF">KH142_01165</name>
</gene>
<keyword evidence="8 11" id="KW-0520">NAD</keyword>
<evidence type="ECO:0000256" key="4">
    <source>
        <dbReference type="ARBA" id="ARBA00016531"/>
    </source>
</evidence>
<dbReference type="GO" id="GO:0004399">
    <property type="term" value="F:histidinol dehydrogenase activity"/>
    <property type="evidence" value="ECO:0007669"/>
    <property type="project" value="UniProtKB-UniRule"/>
</dbReference>
<feature type="binding site" evidence="8 13">
    <location>
        <position position="416"/>
    </location>
    <ligand>
        <name>Zn(2+)</name>
        <dbReference type="ChEBI" id="CHEBI:29105"/>
    </ligand>
</feature>
<dbReference type="PANTHER" id="PTHR21256">
    <property type="entry name" value="HISTIDINOL DEHYDROGENASE HDH"/>
    <property type="match status" value="1"/>
</dbReference>
<dbReference type="Proteomes" id="UP000727506">
    <property type="component" value="Unassembled WGS sequence"/>
</dbReference>
<dbReference type="InterPro" id="IPR016161">
    <property type="entry name" value="Ald_DH/histidinol_DH"/>
</dbReference>
<feature type="binding site" evidence="8 12">
    <location>
        <position position="233"/>
    </location>
    <ligand>
        <name>substrate</name>
    </ligand>
</feature>
<evidence type="ECO:0000256" key="14">
    <source>
        <dbReference type="RuleBase" id="RU004175"/>
    </source>
</evidence>
<comment type="pathway">
    <text evidence="2 8">Amino-acid biosynthesis; L-histidine biosynthesis; L-histidine from 5-phospho-alpha-D-ribose 1-diphosphate: step 9/9.</text>
</comment>
<protein>
    <recommendedName>
        <fullName evidence="4 8">Histidinol dehydrogenase</fullName>
        <shortName evidence="8">HDH</shortName>
        <ecNumber evidence="8">1.1.1.23</ecNumber>
    </recommendedName>
</protein>
<evidence type="ECO:0000313" key="16">
    <source>
        <dbReference type="Proteomes" id="UP000727506"/>
    </source>
</evidence>
<evidence type="ECO:0000256" key="8">
    <source>
        <dbReference type="HAMAP-Rule" id="MF_01024"/>
    </source>
</evidence>
<reference evidence="15" key="1">
    <citation type="submission" date="2021-02" db="EMBL/GenBank/DDBJ databases">
        <title>Infant gut strain persistence is associated with maternal origin, phylogeny, and functional potential including surface adhesion and iron acquisition.</title>
        <authorList>
            <person name="Lou Y.C."/>
        </authorList>
    </citation>
    <scope>NUCLEOTIDE SEQUENCE</scope>
    <source>
        <strain evidence="15">L2_039_000G1_dasL2_039_000G1_concoct_11</strain>
    </source>
</reference>
<dbReference type="Gene3D" id="3.40.50.1980">
    <property type="entry name" value="Nitrogenase molybdenum iron protein domain"/>
    <property type="match status" value="2"/>
</dbReference>
<dbReference type="InterPro" id="IPR022695">
    <property type="entry name" value="Histidinol_DH_monofunct"/>
</dbReference>
<feature type="binding site" evidence="8 11">
    <location>
        <position position="187"/>
    </location>
    <ligand>
        <name>NAD(+)</name>
        <dbReference type="ChEBI" id="CHEBI:57540"/>
    </ligand>
</feature>
<keyword evidence="8" id="KW-0368">Histidine biosynthesis</keyword>
<feature type="binding site" evidence="8 11">
    <location>
        <position position="210"/>
    </location>
    <ligand>
        <name>NAD(+)</name>
        <dbReference type="ChEBI" id="CHEBI:57540"/>
    </ligand>
</feature>
<evidence type="ECO:0000256" key="9">
    <source>
        <dbReference type="PIRNR" id="PIRNR000099"/>
    </source>
</evidence>
<proteinExistence type="inferred from homology"/>
<dbReference type="FunFam" id="3.40.50.1980:FF:000026">
    <property type="entry name" value="Histidinol dehydrogenase"/>
    <property type="match status" value="1"/>
</dbReference>
<feature type="binding site" evidence="8 13">
    <location>
        <position position="258"/>
    </location>
    <ligand>
        <name>Zn(2+)</name>
        <dbReference type="ChEBI" id="CHEBI:29105"/>
    </ligand>
</feature>
<feature type="binding site" evidence="8 12">
    <location>
        <position position="258"/>
    </location>
    <ligand>
        <name>substrate</name>
    </ligand>
</feature>